<dbReference type="CDD" id="cd05674">
    <property type="entry name" value="M20_yscS"/>
    <property type="match status" value="1"/>
</dbReference>
<evidence type="ECO:0000313" key="11">
    <source>
        <dbReference type="Proteomes" id="UP001303373"/>
    </source>
</evidence>
<dbReference type="Proteomes" id="UP001303373">
    <property type="component" value="Chromosome 8"/>
</dbReference>
<dbReference type="InterPro" id="IPR017141">
    <property type="entry name" value="Pept_M20_carboxypep"/>
</dbReference>
<dbReference type="Pfam" id="PF01546">
    <property type="entry name" value="Peptidase_M20"/>
    <property type="match status" value="1"/>
</dbReference>
<evidence type="ECO:0000256" key="6">
    <source>
        <dbReference type="PIRSR" id="PIRSR037217-1"/>
    </source>
</evidence>
<dbReference type="InterPro" id="IPR001261">
    <property type="entry name" value="ArgE/DapE_CS"/>
</dbReference>
<dbReference type="AlphaFoldDB" id="A0AAQ3R5T4"/>
<dbReference type="PROSITE" id="PS00758">
    <property type="entry name" value="ARGE_DAPE_CPG2_1"/>
    <property type="match status" value="1"/>
</dbReference>
<evidence type="ECO:0000256" key="1">
    <source>
        <dbReference type="ARBA" id="ARBA00006247"/>
    </source>
</evidence>
<sequence length="582" mass="63985">MEKTLPLTVEYKPRPAQNRRTTWLKNVVLCVSVAAVIVLWTHRPIFEVIGIQNGEHHVSKSSKSPSQCAQPDALFPPSDNEALEKMWEFLSTPEFEKASIERHSGAVKIPTQSFDDLGEIGEDKRWDVMYPFAEYLEKTFPHVHKDLKLEKINTHGLLYTWEGSNKDLKPLLLMAHQDVVPVPAATVDSWTYPPFSGYFDGKSIWGRGSSDCKNQLIAIMETVELLLDAGFEPKRTIVLSFGFDEEISGGQGAATLAPAILERYGKNGIAAIVDEGANFVNAWGSVIAVPGVGEKGYTDVQVVVRMPGGHSSIPSDHTSIGVISEIITAIESEQYPTFLVEENPFLGLLQCGASHSPDFPKKVKKLLGKHKPSTCQAKSDQLALEVAKMGPATKYLMQTSQAVDVIQGGVKNNALPERASVTINHRINIGDKPETAWKRITKIAKHVAKKHNLTLHAFDGTKEAPGSISISASKETLDVAPVTPTVIDGSANPFSVLAGTTRAIYGEEIIVAPGIMTGNTDTRYYWDLTKHIFRFGPGYDPDDESGLGNIHTVDERVSVRNHFNAVKWFTLFVRNMDGAEME</sequence>
<dbReference type="PROSITE" id="PS00759">
    <property type="entry name" value="ARGE_DAPE_CPG2_2"/>
    <property type="match status" value="1"/>
</dbReference>
<evidence type="ECO:0000256" key="5">
    <source>
        <dbReference type="ARBA" id="ARBA00022833"/>
    </source>
</evidence>
<accession>A0AAQ3R5T4</accession>
<feature type="binding site" evidence="7">
    <location>
        <position position="551"/>
    </location>
    <ligand>
        <name>Zn(2+)</name>
        <dbReference type="ChEBI" id="CHEBI:29105"/>
        <label>1</label>
    </ligand>
</feature>
<protein>
    <recommendedName>
        <fullName evidence="9">Peptidase M20 dimerisation domain-containing protein</fullName>
    </recommendedName>
</protein>
<dbReference type="GO" id="GO:0046872">
    <property type="term" value="F:metal ion binding"/>
    <property type="evidence" value="ECO:0007669"/>
    <property type="project" value="UniProtKB-KW"/>
</dbReference>
<dbReference type="Pfam" id="PF07687">
    <property type="entry name" value="M20_dimer"/>
    <property type="match status" value="1"/>
</dbReference>
<dbReference type="PANTHER" id="PTHR45962">
    <property type="entry name" value="N-FATTY-ACYL-AMINO ACID SYNTHASE/HYDROLASE PM20D1"/>
    <property type="match status" value="1"/>
</dbReference>
<dbReference type="InterPro" id="IPR002933">
    <property type="entry name" value="Peptidase_M20"/>
</dbReference>
<keyword evidence="5 7" id="KW-0862">Zinc</keyword>
<dbReference type="PIRSF" id="PIRSF037217">
    <property type="entry name" value="Carboxypeptidase_S"/>
    <property type="match status" value="1"/>
</dbReference>
<feature type="binding site" evidence="7">
    <location>
        <position position="211"/>
    </location>
    <ligand>
        <name>Zn(2+)</name>
        <dbReference type="ChEBI" id="CHEBI:29105"/>
        <label>1</label>
    </ligand>
</feature>
<feature type="binding site" evidence="7">
    <location>
        <position position="176"/>
    </location>
    <ligand>
        <name>Zn(2+)</name>
        <dbReference type="ChEBI" id="CHEBI:29105"/>
        <label>2</label>
    </ligand>
</feature>
<keyword evidence="11" id="KW-1185">Reference proteome</keyword>
<dbReference type="GO" id="GO:0051603">
    <property type="term" value="P:proteolysis involved in protein catabolic process"/>
    <property type="evidence" value="ECO:0007669"/>
    <property type="project" value="TreeGrafter"/>
</dbReference>
<keyword evidence="8" id="KW-0472">Membrane</keyword>
<evidence type="ECO:0000259" key="9">
    <source>
        <dbReference type="Pfam" id="PF07687"/>
    </source>
</evidence>
<feature type="transmembrane region" description="Helical" evidence="8">
    <location>
        <begin position="23"/>
        <end position="42"/>
    </location>
</feature>
<evidence type="ECO:0000256" key="4">
    <source>
        <dbReference type="ARBA" id="ARBA00022801"/>
    </source>
</evidence>
<dbReference type="InterPro" id="IPR011650">
    <property type="entry name" value="Peptidase_M20_dimer"/>
</dbReference>
<dbReference type="Gene3D" id="3.40.630.10">
    <property type="entry name" value="Zn peptidases"/>
    <property type="match status" value="1"/>
</dbReference>
<feature type="domain" description="Peptidase M20 dimerisation" evidence="9">
    <location>
        <begin position="292"/>
        <end position="451"/>
    </location>
</feature>
<feature type="binding site" evidence="7">
    <location>
        <position position="246"/>
    </location>
    <ligand>
        <name>Zn(2+)</name>
        <dbReference type="ChEBI" id="CHEBI:29105"/>
        <label>1</label>
    </ligand>
</feature>
<dbReference type="PANTHER" id="PTHR45962:SF1">
    <property type="entry name" value="N-FATTY-ACYL-AMINO ACID SYNTHASE_HYDROLASE PM20D1"/>
    <property type="match status" value="1"/>
</dbReference>
<dbReference type="Gene3D" id="1.10.150.900">
    <property type="match status" value="1"/>
</dbReference>
<dbReference type="Gene3D" id="3.30.70.360">
    <property type="match status" value="1"/>
</dbReference>
<dbReference type="FunFam" id="3.40.630.10:FF:000085">
    <property type="entry name" value="Gly-Xaa carboxypeptidase"/>
    <property type="match status" value="1"/>
</dbReference>
<dbReference type="SUPFAM" id="SSF55031">
    <property type="entry name" value="Bacterial exopeptidase dimerisation domain"/>
    <property type="match status" value="1"/>
</dbReference>
<dbReference type="EMBL" id="CP138587">
    <property type="protein sequence ID" value="WPH02436.1"/>
    <property type="molecule type" value="Genomic_DNA"/>
</dbReference>
<gene>
    <name evidence="10" type="ORF">R9X50_00530000</name>
</gene>
<dbReference type="FunFam" id="1.10.150.900:FF:000003">
    <property type="entry name" value="N-fatty-acyl-amino acid synthase/hydrolase PM20D1"/>
    <property type="match status" value="1"/>
</dbReference>
<dbReference type="SUPFAM" id="SSF53187">
    <property type="entry name" value="Zn-dependent exopeptidases"/>
    <property type="match status" value="1"/>
</dbReference>
<proteinExistence type="inferred from homology"/>
<feature type="active site" evidence="6">
    <location>
        <position position="178"/>
    </location>
</feature>
<reference evidence="10 11" key="1">
    <citation type="submission" date="2023-11" db="EMBL/GenBank/DDBJ databases">
        <title>An acidophilic fungus is an integral part of prey digestion in a carnivorous sundew plant.</title>
        <authorList>
            <person name="Tsai I.J."/>
        </authorList>
    </citation>
    <scope>NUCLEOTIDE SEQUENCE [LARGE SCALE GENOMIC DNA]</scope>
    <source>
        <strain evidence="10">169a</strain>
    </source>
</reference>
<dbReference type="GO" id="GO:0004181">
    <property type="term" value="F:metallocarboxypeptidase activity"/>
    <property type="evidence" value="ECO:0007669"/>
    <property type="project" value="InterPro"/>
</dbReference>
<evidence type="ECO:0000256" key="3">
    <source>
        <dbReference type="ARBA" id="ARBA00022723"/>
    </source>
</evidence>
<keyword evidence="8" id="KW-0812">Transmembrane</keyword>
<evidence type="ECO:0000256" key="7">
    <source>
        <dbReference type="PIRSR" id="PIRSR037217-2"/>
    </source>
</evidence>
<evidence type="ECO:0000313" key="10">
    <source>
        <dbReference type="EMBL" id="WPH02436.1"/>
    </source>
</evidence>
<organism evidence="10 11">
    <name type="scientific">Acrodontium crateriforme</name>
    <dbReference type="NCBI Taxonomy" id="150365"/>
    <lineage>
        <taxon>Eukaryota</taxon>
        <taxon>Fungi</taxon>
        <taxon>Dikarya</taxon>
        <taxon>Ascomycota</taxon>
        <taxon>Pezizomycotina</taxon>
        <taxon>Dothideomycetes</taxon>
        <taxon>Dothideomycetidae</taxon>
        <taxon>Mycosphaerellales</taxon>
        <taxon>Teratosphaeriaceae</taxon>
        <taxon>Acrodontium</taxon>
    </lineage>
</organism>
<dbReference type="InterPro" id="IPR047177">
    <property type="entry name" value="Pept_M20A"/>
</dbReference>
<dbReference type="InterPro" id="IPR036264">
    <property type="entry name" value="Bact_exopeptidase_dim_dom"/>
</dbReference>
<keyword evidence="8" id="KW-1133">Transmembrane helix</keyword>
<feature type="binding site" evidence="7">
    <location>
        <position position="274"/>
    </location>
    <ligand>
        <name>Zn(2+)</name>
        <dbReference type="ChEBI" id="CHEBI:29105"/>
        <label>2</label>
    </ligand>
</feature>
<keyword evidence="2" id="KW-0645">Protease</keyword>
<feature type="active site" description="Proton acceptor" evidence="6">
    <location>
        <position position="245"/>
    </location>
</feature>
<dbReference type="GO" id="GO:0000328">
    <property type="term" value="C:fungal-type vacuole lumen"/>
    <property type="evidence" value="ECO:0007669"/>
    <property type="project" value="TreeGrafter"/>
</dbReference>
<evidence type="ECO:0000256" key="2">
    <source>
        <dbReference type="ARBA" id="ARBA00022670"/>
    </source>
</evidence>
<feature type="binding site" evidence="7">
    <location>
        <position position="211"/>
    </location>
    <ligand>
        <name>Zn(2+)</name>
        <dbReference type="ChEBI" id="CHEBI:29105"/>
        <label>2</label>
    </ligand>
</feature>
<comment type="similarity">
    <text evidence="1">Belongs to the peptidase M20A family.</text>
</comment>
<keyword evidence="3 7" id="KW-0479">Metal-binding</keyword>
<keyword evidence="4" id="KW-0378">Hydrolase</keyword>
<evidence type="ECO:0000256" key="8">
    <source>
        <dbReference type="SAM" id="Phobius"/>
    </source>
</evidence>
<name>A0AAQ3R5T4_9PEZI</name>